<dbReference type="RefSeq" id="XP_021875445.1">
    <property type="nucleotide sequence ID" value="XM_022026983.1"/>
</dbReference>
<protein>
    <submittedName>
        <fullName evidence="1">Uncharacterized protein</fullName>
    </submittedName>
</protein>
<dbReference type="Proteomes" id="UP000193648">
    <property type="component" value="Unassembled WGS sequence"/>
</dbReference>
<evidence type="ECO:0000313" key="2">
    <source>
        <dbReference type="Proteomes" id="UP000193648"/>
    </source>
</evidence>
<proteinExistence type="predicted"/>
<name>A0A1Y2G9P0_9FUNG</name>
<dbReference type="AlphaFoldDB" id="A0A1Y2G9P0"/>
<dbReference type="InParanoid" id="A0A1Y2G9P0"/>
<organism evidence="1 2">
    <name type="scientific">Lobosporangium transversale</name>
    <dbReference type="NCBI Taxonomy" id="64571"/>
    <lineage>
        <taxon>Eukaryota</taxon>
        <taxon>Fungi</taxon>
        <taxon>Fungi incertae sedis</taxon>
        <taxon>Mucoromycota</taxon>
        <taxon>Mortierellomycotina</taxon>
        <taxon>Mortierellomycetes</taxon>
        <taxon>Mortierellales</taxon>
        <taxon>Mortierellaceae</taxon>
        <taxon>Lobosporangium</taxon>
    </lineage>
</organism>
<sequence>MEYWGSSTWFLQGSMQSCQRSLTGLTWNLGHLGEYSGDDGPGISLIQTVKVLANTAISLIDSVPLANSVAKLPSSSIGCPATESVSNIQETYDTLNYPTTLLESVPFIGSSTRLIQYLLDTIEKVNDCMNVGSSTADIDPNNLAISGFQGFRYEGME</sequence>
<keyword evidence="2" id="KW-1185">Reference proteome</keyword>
<accession>A0A1Y2G9P0</accession>
<comment type="caution">
    <text evidence="1">The sequence shown here is derived from an EMBL/GenBank/DDBJ whole genome shotgun (WGS) entry which is preliminary data.</text>
</comment>
<evidence type="ECO:0000313" key="1">
    <source>
        <dbReference type="EMBL" id="ORY96008.1"/>
    </source>
</evidence>
<dbReference type="EMBL" id="MCFF01000080">
    <property type="protein sequence ID" value="ORY96008.1"/>
    <property type="molecule type" value="Genomic_DNA"/>
</dbReference>
<dbReference type="GeneID" id="33568826"/>
<reference evidence="1 2" key="1">
    <citation type="submission" date="2016-07" db="EMBL/GenBank/DDBJ databases">
        <title>Pervasive Adenine N6-methylation of Active Genes in Fungi.</title>
        <authorList>
            <consortium name="DOE Joint Genome Institute"/>
            <person name="Mondo S.J."/>
            <person name="Dannebaum R.O."/>
            <person name="Kuo R.C."/>
            <person name="Labutti K."/>
            <person name="Haridas S."/>
            <person name="Kuo A."/>
            <person name="Salamov A."/>
            <person name="Ahrendt S.R."/>
            <person name="Lipzen A."/>
            <person name="Sullivan W."/>
            <person name="Andreopoulos W.B."/>
            <person name="Clum A."/>
            <person name="Lindquist E."/>
            <person name="Daum C."/>
            <person name="Ramamoorthy G.K."/>
            <person name="Gryganskyi A."/>
            <person name="Culley D."/>
            <person name="Magnuson J.K."/>
            <person name="James T.Y."/>
            <person name="O'Malley M.A."/>
            <person name="Stajich J.E."/>
            <person name="Spatafora J.W."/>
            <person name="Visel A."/>
            <person name="Grigoriev I.V."/>
        </authorList>
    </citation>
    <scope>NUCLEOTIDE SEQUENCE [LARGE SCALE GENOMIC DNA]</scope>
    <source>
        <strain evidence="1 2">NRRL 3116</strain>
    </source>
</reference>
<gene>
    <name evidence="1" type="ORF">BCR41DRAFT_375812</name>
</gene>